<dbReference type="Gene3D" id="3.80.10.10">
    <property type="entry name" value="Ribonuclease Inhibitor"/>
    <property type="match status" value="1"/>
</dbReference>
<dbReference type="EMBL" id="LT551899">
    <property type="protein sequence ID" value="SAL97658.1"/>
    <property type="molecule type" value="Genomic_DNA"/>
</dbReference>
<proteinExistence type="predicted"/>
<dbReference type="Proteomes" id="UP000078561">
    <property type="component" value="Unassembled WGS sequence"/>
</dbReference>
<dbReference type="OrthoDB" id="2332634at2759"/>
<sequence>MVGSFALLPSEVVPLILDNITSQKDLYHCTLVNKLFYATTVARLWRAPLVRESLVVYTPFLERLGLVSSFGYVMVKHLDQVWRYCPRLVEVSFGGCSGESDNLFFPLLAIKKLTVLTFVDFEWINSDLITSVICRLHQLEQLEIINKKYTRRAFFQQLLPTPTHPKNPLKPKDNPAGGDFNFYAKEVILFLATHPLLEIIHVYLNGIENHFFSSVAGHPNLCTIRLLSGPAYGLESEYVRSMVIACPRLTTLWLPQDCGLPDRCFPEVDDLYVNGFFCLDSLTIASIRQNPDLHFIDQGDDDQAIDKTLGTMGLDVVYMLVCSLVSTNAIK</sequence>
<dbReference type="SUPFAM" id="SSF52047">
    <property type="entry name" value="RNI-like"/>
    <property type="match status" value="1"/>
</dbReference>
<name>A0A168LXH0_ABSGL</name>
<evidence type="ECO:0000313" key="2">
    <source>
        <dbReference type="Proteomes" id="UP000078561"/>
    </source>
</evidence>
<dbReference type="InParanoid" id="A0A168LXH0"/>
<organism evidence="1">
    <name type="scientific">Absidia glauca</name>
    <name type="common">Pin mould</name>
    <dbReference type="NCBI Taxonomy" id="4829"/>
    <lineage>
        <taxon>Eukaryota</taxon>
        <taxon>Fungi</taxon>
        <taxon>Fungi incertae sedis</taxon>
        <taxon>Mucoromycota</taxon>
        <taxon>Mucoromycotina</taxon>
        <taxon>Mucoromycetes</taxon>
        <taxon>Mucorales</taxon>
        <taxon>Cunninghamellaceae</taxon>
        <taxon>Absidia</taxon>
    </lineage>
</organism>
<protein>
    <recommendedName>
        <fullName evidence="3">F-box domain-containing protein</fullName>
    </recommendedName>
</protein>
<dbReference type="AlphaFoldDB" id="A0A168LXH0"/>
<keyword evidence="2" id="KW-1185">Reference proteome</keyword>
<reference evidence="1" key="1">
    <citation type="submission" date="2016-04" db="EMBL/GenBank/DDBJ databases">
        <authorList>
            <person name="Evans L.H."/>
            <person name="Alamgir A."/>
            <person name="Owens N."/>
            <person name="Weber N.D."/>
            <person name="Virtaneva K."/>
            <person name="Barbian K."/>
            <person name="Babar A."/>
            <person name="Rosenke K."/>
        </authorList>
    </citation>
    <scope>NUCLEOTIDE SEQUENCE [LARGE SCALE GENOMIC DNA]</scope>
    <source>
        <strain evidence="1">CBS 101.48</strain>
    </source>
</reference>
<evidence type="ECO:0008006" key="3">
    <source>
        <dbReference type="Google" id="ProtNLM"/>
    </source>
</evidence>
<accession>A0A168LXH0</accession>
<gene>
    <name evidence="1" type="primary">ABSGL_03165.1 scaffold 4267</name>
</gene>
<evidence type="ECO:0000313" key="1">
    <source>
        <dbReference type="EMBL" id="SAL97658.1"/>
    </source>
</evidence>
<dbReference type="InterPro" id="IPR032675">
    <property type="entry name" value="LRR_dom_sf"/>
</dbReference>